<proteinExistence type="predicted"/>
<reference evidence="1" key="1">
    <citation type="submission" date="2016-03" db="EMBL/GenBank/DDBJ databases">
        <authorList>
            <person name="Ploux O."/>
        </authorList>
    </citation>
    <scope>NUCLEOTIDE SEQUENCE</scope>
    <source>
        <strain evidence="1">UC10</strain>
    </source>
</reference>
<evidence type="ECO:0000313" key="1">
    <source>
        <dbReference type="EMBL" id="SBS73443.1"/>
    </source>
</evidence>
<protein>
    <submittedName>
        <fullName evidence="1">Uncharacterized protein</fullName>
    </submittedName>
</protein>
<gene>
    <name evidence="1" type="ORF">MHPYR_170017</name>
</gene>
<accession>A0A1Y5P442</accession>
<organism evidence="1">
    <name type="scientific">uncultured Mycobacterium sp</name>
    <dbReference type="NCBI Taxonomy" id="171292"/>
    <lineage>
        <taxon>Bacteria</taxon>
        <taxon>Bacillati</taxon>
        <taxon>Actinomycetota</taxon>
        <taxon>Actinomycetes</taxon>
        <taxon>Mycobacteriales</taxon>
        <taxon>Mycobacteriaceae</taxon>
        <taxon>Mycobacterium</taxon>
        <taxon>environmental samples</taxon>
    </lineage>
</organism>
<sequence>MATVLTRLHAQAVTVETIEFSVGAAFAVVDLAEVSGRAGPACGRALRATVAGALRAVAGFGAALPVRGACDPVAPEFDVVSAIAIPGELNRAHPKISAVVMMPMRATYLACTMGAPRGDRLTDACAESVTPAGWRVGFL</sequence>
<dbReference type="AlphaFoldDB" id="A0A1Y5P442"/>
<name>A0A1Y5P442_9MYCO</name>
<dbReference type="EMBL" id="FLQS01000009">
    <property type="protein sequence ID" value="SBS73443.1"/>
    <property type="molecule type" value="Genomic_DNA"/>
</dbReference>